<evidence type="ECO:0000256" key="3">
    <source>
        <dbReference type="ARBA" id="ARBA00022741"/>
    </source>
</evidence>
<feature type="domain" description="AMP-binding enzyme C-terminal" evidence="6">
    <location>
        <begin position="433"/>
        <end position="512"/>
    </location>
</feature>
<dbReference type="KEGG" id="ahal:FTX54_015770"/>
<dbReference type="InterPro" id="IPR051087">
    <property type="entry name" value="Mitochondrial_ACSM"/>
</dbReference>
<dbReference type="Proteomes" id="UP000321816">
    <property type="component" value="Chromosome"/>
</dbReference>
<organism evidence="7 8">
    <name type="scientific">Alkalicoccus halolimnae</name>
    <dbReference type="NCBI Taxonomy" id="1667239"/>
    <lineage>
        <taxon>Bacteria</taxon>
        <taxon>Bacillati</taxon>
        <taxon>Bacillota</taxon>
        <taxon>Bacilli</taxon>
        <taxon>Bacillales</taxon>
        <taxon>Bacillaceae</taxon>
        <taxon>Alkalicoccus</taxon>
    </lineage>
</organism>
<dbReference type="InterPro" id="IPR045851">
    <property type="entry name" value="AMP-bd_C_sf"/>
</dbReference>
<keyword evidence="8" id="KW-1185">Reference proteome</keyword>
<evidence type="ECO:0000256" key="4">
    <source>
        <dbReference type="ARBA" id="ARBA00022840"/>
    </source>
</evidence>
<evidence type="ECO:0000256" key="1">
    <source>
        <dbReference type="ARBA" id="ARBA00006432"/>
    </source>
</evidence>
<evidence type="ECO:0000256" key="2">
    <source>
        <dbReference type="ARBA" id="ARBA00022598"/>
    </source>
</evidence>
<evidence type="ECO:0000313" key="7">
    <source>
        <dbReference type="EMBL" id="WWD79832.1"/>
    </source>
</evidence>
<dbReference type="GO" id="GO:0005524">
    <property type="term" value="F:ATP binding"/>
    <property type="evidence" value="ECO:0007669"/>
    <property type="project" value="UniProtKB-KW"/>
</dbReference>
<accession>A0A5C7F8A4</accession>
<dbReference type="PANTHER" id="PTHR43605:SF10">
    <property type="entry name" value="ACYL-COA SYNTHETASE MEDIUM CHAIN FAMILY MEMBER 3"/>
    <property type="match status" value="1"/>
</dbReference>
<dbReference type="SUPFAM" id="SSF56801">
    <property type="entry name" value="Acetyl-CoA synthetase-like"/>
    <property type="match status" value="1"/>
</dbReference>
<reference evidence="7 8" key="1">
    <citation type="submission" date="2024-01" db="EMBL/GenBank/DDBJ databases">
        <title>Complete Genome Sequence of Alkalicoccus halolimnae BZ-SZ-XJ29T, a Moderately Halophilic Bacterium Isolated from a Salt Lake.</title>
        <authorList>
            <person name="Zhao B."/>
        </authorList>
    </citation>
    <scope>NUCLEOTIDE SEQUENCE [LARGE SCALE GENOMIC DNA]</scope>
    <source>
        <strain evidence="7 8">BZ-SZ-XJ29</strain>
    </source>
</reference>
<dbReference type="RefSeq" id="WP_147802702.1">
    <property type="nucleotide sequence ID" value="NZ_CP144914.1"/>
</dbReference>
<evidence type="ECO:0000259" key="5">
    <source>
        <dbReference type="Pfam" id="PF00501"/>
    </source>
</evidence>
<keyword evidence="3" id="KW-0547">Nucleotide-binding</keyword>
<sequence>MQTSELIAPERYNITEEVVRFGHEERTAVKWLDQHGTERNISYKELVEKVNQYAQALRNQGIEKGDRVLVLLPRIPEAYFTYLGCLRAGIVAIPCSEMLRKKDLLYRIEHSDAKGVIAFHKTTSEVNAIGESHPALGNKFIIGGEETDWAPLEELAAKEKKEYKGESTSRNDMAFLSYTSGTTGNPKGVVHTHGWGYAHVRTAARKWLGVEEGDVVWATAAPGWQKWIWSPFLSTVTLGATAFVYHGPFDADKYLQLLEDEKISVLCCTPTEYRIMSKLDNLASYDLSALKSAVSAGEPLNKPVIEAFKKAFNIEVRDGYGQTENTLLVCNIQGMEVKPGSMGKPTPGNPVDIIDEAGQPAPAGEVGDIAVHKECAALFREYYRDPERTQAAFRGDWYVTGDQAVKDEDGYFWFKGRSDDIIISSGYTIGPFEVEDALIKHPSVRECAVVASPDETRGSIVKAFIVLKEQPAGTEEELIKELQDHTKQITAPYKYPRQIEFMDELPKTTSGKIRRIELRVQEQGKA</sequence>
<dbReference type="GO" id="GO:0006633">
    <property type="term" value="P:fatty acid biosynthetic process"/>
    <property type="evidence" value="ECO:0007669"/>
    <property type="project" value="TreeGrafter"/>
</dbReference>
<name>A0A5C7F8A4_9BACI</name>
<proteinExistence type="inferred from homology"/>
<dbReference type="InterPro" id="IPR025110">
    <property type="entry name" value="AMP-bd_C"/>
</dbReference>
<dbReference type="Gene3D" id="3.40.50.12780">
    <property type="entry name" value="N-terminal domain of ligase-like"/>
    <property type="match status" value="1"/>
</dbReference>
<dbReference type="GO" id="GO:0016405">
    <property type="term" value="F:CoA-ligase activity"/>
    <property type="evidence" value="ECO:0007669"/>
    <property type="project" value="UniProtKB-ARBA"/>
</dbReference>
<feature type="domain" description="AMP-dependent synthetase/ligase" evidence="5">
    <location>
        <begin position="23"/>
        <end position="383"/>
    </location>
</feature>
<keyword evidence="2 7" id="KW-0436">Ligase</keyword>
<evidence type="ECO:0000313" key="8">
    <source>
        <dbReference type="Proteomes" id="UP000321816"/>
    </source>
</evidence>
<evidence type="ECO:0000259" key="6">
    <source>
        <dbReference type="Pfam" id="PF13193"/>
    </source>
</evidence>
<dbReference type="EMBL" id="CP144914">
    <property type="protein sequence ID" value="WWD79832.1"/>
    <property type="molecule type" value="Genomic_DNA"/>
</dbReference>
<dbReference type="GO" id="GO:0004321">
    <property type="term" value="F:fatty-acyl-CoA synthase activity"/>
    <property type="evidence" value="ECO:0007669"/>
    <property type="project" value="TreeGrafter"/>
</dbReference>
<dbReference type="AlphaFoldDB" id="A0A5C7F8A4"/>
<dbReference type="GO" id="GO:0015645">
    <property type="term" value="F:fatty acid ligase activity"/>
    <property type="evidence" value="ECO:0007669"/>
    <property type="project" value="TreeGrafter"/>
</dbReference>
<protein>
    <submittedName>
        <fullName evidence="7">Acyl--CoA ligase</fullName>
    </submittedName>
</protein>
<gene>
    <name evidence="7" type="ORF">FTX54_015770</name>
</gene>
<comment type="similarity">
    <text evidence="1">Belongs to the ATP-dependent AMP-binding enzyme family.</text>
</comment>
<dbReference type="CDD" id="cd05972">
    <property type="entry name" value="MACS_like"/>
    <property type="match status" value="1"/>
</dbReference>
<dbReference type="NCBIfam" id="NF047394">
    <property type="entry name" value="AcylCoAsynMbcS"/>
    <property type="match status" value="1"/>
</dbReference>
<dbReference type="InterPro" id="IPR042099">
    <property type="entry name" value="ANL_N_sf"/>
</dbReference>
<dbReference type="GO" id="GO:0006637">
    <property type="term" value="P:acyl-CoA metabolic process"/>
    <property type="evidence" value="ECO:0007669"/>
    <property type="project" value="TreeGrafter"/>
</dbReference>
<dbReference type="InterPro" id="IPR000873">
    <property type="entry name" value="AMP-dep_synth/lig_dom"/>
</dbReference>
<keyword evidence="4" id="KW-0067">ATP-binding</keyword>
<dbReference type="Pfam" id="PF13193">
    <property type="entry name" value="AMP-binding_C"/>
    <property type="match status" value="1"/>
</dbReference>
<dbReference type="PROSITE" id="PS00455">
    <property type="entry name" value="AMP_BINDING"/>
    <property type="match status" value="1"/>
</dbReference>
<dbReference type="InterPro" id="IPR020845">
    <property type="entry name" value="AMP-binding_CS"/>
</dbReference>
<dbReference type="PANTHER" id="PTHR43605">
    <property type="entry name" value="ACYL-COENZYME A SYNTHETASE"/>
    <property type="match status" value="1"/>
</dbReference>
<dbReference type="Gene3D" id="3.30.300.30">
    <property type="match status" value="1"/>
</dbReference>
<dbReference type="OrthoDB" id="9778383at2"/>
<dbReference type="FunFam" id="3.30.300.30:FF:000005">
    <property type="entry name" value="Acyl-coenzyme A synthetase ACSM5, mitochondrial"/>
    <property type="match status" value="1"/>
</dbReference>
<dbReference type="Pfam" id="PF00501">
    <property type="entry name" value="AMP-binding"/>
    <property type="match status" value="1"/>
</dbReference>